<proteinExistence type="predicted"/>
<protein>
    <submittedName>
        <fullName evidence="1">Uncharacterized protein</fullName>
    </submittedName>
</protein>
<evidence type="ECO:0000313" key="1">
    <source>
        <dbReference type="EMBL" id="KAK9767042.1"/>
    </source>
</evidence>
<gene>
    <name evidence="1" type="ORF">K7432_003437</name>
</gene>
<organism evidence="1 2">
    <name type="scientific">Basidiobolus ranarum</name>
    <dbReference type="NCBI Taxonomy" id="34480"/>
    <lineage>
        <taxon>Eukaryota</taxon>
        <taxon>Fungi</taxon>
        <taxon>Fungi incertae sedis</taxon>
        <taxon>Zoopagomycota</taxon>
        <taxon>Entomophthoromycotina</taxon>
        <taxon>Basidiobolomycetes</taxon>
        <taxon>Basidiobolales</taxon>
        <taxon>Basidiobolaceae</taxon>
        <taxon>Basidiobolus</taxon>
    </lineage>
</organism>
<keyword evidence="2" id="KW-1185">Reference proteome</keyword>
<sequence length="663" mass="75560">MSTIVVSQLHSLRRFPLSFGRTRCLTSLRRPSSYYALSRFSTSTENLPQKSETIQQRLSKTLGEINNLQLKLEEQNSSWIKRTATAIPELDAIFRVAVIGEARTGGESLINALLDSPFGEKGTSDAITLRTTALQTGKVHRICFGQTPSSIDVGDCVNVSIPTDWLRAQHTELYELPALGRVDESVVDDIIQRSDLVLFLTDTIRRFEGATERQFFRKVNKKKNVLMLINEVEAVSGDSSRADSIINEVQSEIKQLVSESTEDQKLPQIFYLSTRDALAAQEAMKKSEVNQYQELWIRSGIQEVKDIVCKTLTPQQIQTMKYESTGFIGLKALERLTNQQNELLKTLETTDLKVAKLTEHLQTGKQSMAQHFLEKEIKIVDHNILDVKNRIRNYFNRVKFYHAFFKFGSVDIDLRNAFGTEILEEAEHRMTYATGRFNEGLESLRLNLTNCLEQIATDLPYQENMISRELKADLEGLLSKLNNVDFVKESDPFVLSNIVWRQRHGFDIETQCQEIHQKASNLVAQSAGLQITAVGIGLSMFSLNLPLTFTLPSYFVAAATGFGYMNLRWEYFERKLIKTLTSFEDKLKSDLINVYEKELDEKLSQPARNALEEVHHAIDRGTQRVQENKKEIEHSHQELAEIFTDISIHPKVILTSSLDQETH</sequence>
<reference evidence="1 2" key="1">
    <citation type="submission" date="2023-04" db="EMBL/GenBank/DDBJ databases">
        <title>Genome of Basidiobolus ranarum AG-B5.</title>
        <authorList>
            <person name="Stajich J.E."/>
            <person name="Carter-House D."/>
            <person name="Gryganskyi A."/>
        </authorList>
    </citation>
    <scope>NUCLEOTIDE SEQUENCE [LARGE SCALE GENOMIC DNA]</scope>
    <source>
        <strain evidence="1 2">AG-B5</strain>
    </source>
</reference>
<dbReference type="InterPro" id="IPR027417">
    <property type="entry name" value="P-loop_NTPase"/>
</dbReference>
<dbReference type="PANTHER" id="PTHR38644">
    <property type="entry name" value="EXPRESSED PROTEIN"/>
    <property type="match status" value="1"/>
</dbReference>
<evidence type="ECO:0000313" key="2">
    <source>
        <dbReference type="Proteomes" id="UP001479436"/>
    </source>
</evidence>
<name>A0ABR2WZV7_9FUNG</name>
<accession>A0ABR2WZV7</accession>
<dbReference type="Proteomes" id="UP001479436">
    <property type="component" value="Unassembled WGS sequence"/>
</dbReference>
<dbReference type="Gene3D" id="3.40.50.300">
    <property type="entry name" value="P-loop containing nucleotide triphosphate hydrolases"/>
    <property type="match status" value="1"/>
</dbReference>
<dbReference type="EMBL" id="JASJQH010000105">
    <property type="protein sequence ID" value="KAK9767042.1"/>
    <property type="molecule type" value="Genomic_DNA"/>
</dbReference>
<comment type="caution">
    <text evidence="1">The sequence shown here is derived from an EMBL/GenBank/DDBJ whole genome shotgun (WGS) entry which is preliminary data.</text>
</comment>
<dbReference type="PANTHER" id="PTHR38644:SF1">
    <property type="entry name" value="EXPRESSED PROTEIN"/>
    <property type="match status" value="1"/>
</dbReference>